<evidence type="ECO:0000313" key="1">
    <source>
        <dbReference type="EMBL" id="TDE44319.1"/>
    </source>
</evidence>
<keyword evidence="2" id="KW-1185">Reference proteome</keyword>
<protein>
    <submittedName>
        <fullName evidence="1">Uncharacterized protein</fullName>
    </submittedName>
</protein>
<accession>A0A4R5F8X3</accession>
<reference evidence="1 2" key="1">
    <citation type="submission" date="2019-03" db="EMBL/GenBank/DDBJ databases">
        <title>Novel species of Flavobacterium.</title>
        <authorList>
            <person name="Liu Q."/>
            <person name="Xin Y.-H."/>
        </authorList>
    </citation>
    <scope>NUCLEOTIDE SEQUENCE [LARGE SCALE GENOMIC DNA]</scope>
    <source>
        <strain evidence="1 2">LB3P52</strain>
    </source>
</reference>
<dbReference type="AlphaFoldDB" id="A0A4R5F8X3"/>
<dbReference type="RefSeq" id="WP_131915984.1">
    <property type="nucleotide sequence ID" value="NZ_SMLG01000005.1"/>
</dbReference>
<organism evidence="1 2">
    <name type="scientific">Flavobacterium rhamnosiphilum</name>
    <dbReference type="NCBI Taxonomy" id="2541724"/>
    <lineage>
        <taxon>Bacteria</taxon>
        <taxon>Pseudomonadati</taxon>
        <taxon>Bacteroidota</taxon>
        <taxon>Flavobacteriia</taxon>
        <taxon>Flavobacteriales</taxon>
        <taxon>Flavobacteriaceae</taxon>
        <taxon>Flavobacterium</taxon>
    </lineage>
</organism>
<gene>
    <name evidence="1" type="ORF">E0I26_08060</name>
</gene>
<dbReference type="OrthoDB" id="9974764at2"/>
<dbReference type="EMBL" id="SMLG01000005">
    <property type="protein sequence ID" value="TDE44319.1"/>
    <property type="molecule type" value="Genomic_DNA"/>
</dbReference>
<proteinExistence type="predicted"/>
<dbReference type="Proteomes" id="UP000294814">
    <property type="component" value="Unassembled WGS sequence"/>
</dbReference>
<evidence type="ECO:0000313" key="2">
    <source>
        <dbReference type="Proteomes" id="UP000294814"/>
    </source>
</evidence>
<sequence length="132" mass="16255">MTIKVRRMRSHLIELARKEETTYYKNFNIDCDLKYDFSNIDNYDKFRDELRQILKFEIDNERPCLTLLVLSSEKIKGSEHYLPSAGFFKYVEKYRKHCTFRGRTTFFLEEKVKLFDFWKDEQKYISNKDFKE</sequence>
<comment type="caution">
    <text evidence="1">The sequence shown here is derived from an EMBL/GenBank/DDBJ whole genome shotgun (WGS) entry which is preliminary data.</text>
</comment>
<name>A0A4R5F8X3_9FLAO</name>